<protein>
    <submittedName>
        <fullName evidence="1">Uncharacterized protein</fullName>
    </submittedName>
</protein>
<dbReference type="Proteomes" id="UP001212997">
    <property type="component" value="Unassembled WGS sequence"/>
</dbReference>
<comment type="caution">
    <text evidence="1">The sequence shown here is derived from an EMBL/GenBank/DDBJ whole genome shotgun (WGS) entry which is preliminary data.</text>
</comment>
<organism evidence="1 2">
    <name type="scientific">Meripilus lineatus</name>
    <dbReference type="NCBI Taxonomy" id="2056292"/>
    <lineage>
        <taxon>Eukaryota</taxon>
        <taxon>Fungi</taxon>
        <taxon>Dikarya</taxon>
        <taxon>Basidiomycota</taxon>
        <taxon>Agaricomycotina</taxon>
        <taxon>Agaricomycetes</taxon>
        <taxon>Polyporales</taxon>
        <taxon>Meripilaceae</taxon>
        <taxon>Meripilus</taxon>
    </lineage>
</organism>
<name>A0AAD5V8K3_9APHY</name>
<evidence type="ECO:0000313" key="1">
    <source>
        <dbReference type="EMBL" id="KAJ3488835.1"/>
    </source>
</evidence>
<keyword evidence="2" id="KW-1185">Reference proteome</keyword>
<dbReference type="EMBL" id="JANAWD010000058">
    <property type="protein sequence ID" value="KAJ3488835.1"/>
    <property type="molecule type" value="Genomic_DNA"/>
</dbReference>
<dbReference type="AlphaFoldDB" id="A0AAD5V8K3"/>
<gene>
    <name evidence="1" type="ORF">NLI96_g2558</name>
</gene>
<sequence>MKTSKPHLDCPKTESVVKIKTVRLPNLLIEDRGGDNERLEPRVANLRLVMDAAIASGQGDFTVPPKSTRNPASEVEGGFAVSGGYTYQWKRWHDGKLAPGWLGLAEVTRMPHSDWRALASGNGWPATDLGFVDDEPQVQPDVWTSSL</sequence>
<accession>A0AAD5V8K3</accession>
<reference evidence="1" key="1">
    <citation type="submission" date="2022-07" db="EMBL/GenBank/DDBJ databases">
        <title>Genome Sequence of Physisporinus lineatus.</title>
        <authorList>
            <person name="Buettner E."/>
        </authorList>
    </citation>
    <scope>NUCLEOTIDE SEQUENCE</scope>
    <source>
        <strain evidence="1">VT162</strain>
    </source>
</reference>
<proteinExistence type="predicted"/>
<evidence type="ECO:0000313" key="2">
    <source>
        <dbReference type="Proteomes" id="UP001212997"/>
    </source>
</evidence>